<dbReference type="InterPro" id="IPR017642">
    <property type="entry name" value="DNA_S_mod_DndB"/>
</dbReference>
<dbReference type="CDD" id="cd16413">
    <property type="entry name" value="DGQHR_domain"/>
    <property type="match status" value="1"/>
</dbReference>
<dbReference type="Pfam" id="PF14072">
    <property type="entry name" value="DndB"/>
    <property type="match status" value="1"/>
</dbReference>
<evidence type="ECO:0000313" key="2">
    <source>
        <dbReference type="Proteomes" id="UP001144347"/>
    </source>
</evidence>
<sequence>MGNFLELQALKVNQPLGEFYVVSISAKDLLSVSFSEPLRYIDSSGAVQGSQRVQDDKRLKEIATYIETVEMAFPNSIILGANYNKNGIISKDGDERWRITKDENCGTFKLIIPQELPLAAIIDGQHRLKAFQHVTKQERFDDLQLLCSVYFDLPNSYQAFLFATINSNQKRVNRSVALEQFGYNVDDEPEMAWTPEKFAVFLSRKLNVDSINSAFYQHIKVTLLDGDKLFPDGLRPGWEVSTATIVDGIDGLITSNAKRDRVMMQEVSVFKGRNRSMIKKVKDVSPLRELFINGNDQAIYDIITSFFNAFRNQFWLSYNEKSYIFKTVGVQAAFDVLKLILNKESGTLSASIDFENYLAKAKGIDFSDKFFQASGIGRGRIKNIIALATGLIGESKIKKTDIPFYLNIINGKTTDTEKEIMQWDEDAENAVIAALEKTNWNYDNKSVSIDLNEDYETLETFTKYDAFYSHLVSLAETGYAGSLPTDPDFAEQQRENFDPEDLVNSCLIEYEVNLRKLGWAQ</sequence>
<name>A0ABT4LC05_9SPHI</name>
<dbReference type="RefSeq" id="WP_269428515.1">
    <property type="nucleotide sequence ID" value="NZ_JAPWGM010000006.1"/>
</dbReference>
<gene>
    <name evidence="1" type="ORF">O0955_15735</name>
</gene>
<accession>A0ABT4LC05</accession>
<dbReference type="EMBL" id="JAPWGM010000006">
    <property type="protein sequence ID" value="MCZ4245460.1"/>
    <property type="molecule type" value="Genomic_DNA"/>
</dbReference>
<reference evidence="1" key="1">
    <citation type="submission" date="2022-12" db="EMBL/GenBank/DDBJ databases">
        <title>Genome sequence of HCMS5-2.</title>
        <authorList>
            <person name="Woo H."/>
        </authorList>
    </citation>
    <scope>NUCLEOTIDE SEQUENCE</scope>
    <source>
        <strain evidence="1">HCMS5-2</strain>
    </source>
</reference>
<protein>
    <submittedName>
        <fullName evidence="1">DGQHR domain-containing protein</fullName>
    </submittedName>
</protein>
<evidence type="ECO:0000313" key="1">
    <source>
        <dbReference type="EMBL" id="MCZ4245460.1"/>
    </source>
</evidence>
<keyword evidence="2" id="KW-1185">Reference proteome</keyword>
<dbReference type="InterPro" id="IPR017601">
    <property type="entry name" value="DGQHR-contain_dom"/>
</dbReference>
<organism evidence="1 2">
    <name type="scientific">Pedobacter punctiformis</name>
    <dbReference type="NCBI Taxonomy" id="3004097"/>
    <lineage>
        <taxon>Bacteria</taxon>
        <taxon>Pseudomonadati</taxon>
        <taxon>Bacteroidota</taxon>
        <taxon>Sphingobacteriia</taxon>
        <taxon>Sphingobacteriales</taxon>
        <taxon>Sphingobacteriaceae</taxon>
        <taxon>Pedobacter</taxon>
    </lineage>
</organism>
<dbReference type="Proteomes" id="UP001144347">
    <property type="component" value="Unassembled WGS sequence"/>
</dbReference>
<proteinExistence type="predicted"/>
<dbReference type="NCBIfam" id="TIGR03187">
    <property type="entry name" value="DGQHR"/>
    <property type="match status" value="1"/>
</dbReference>
<comment type="caution">
    <text evidence="1">The sequence shown here is derived from an EMBL/GenBank/DDBJ whole genome shotgun (WGS) entry which is preliminary data.</text>
</comment>